<dbReference type="InterPro" id="IPR007278">
    <property type="entry name" value="DUF397"/>
</dbReference>
<proteinExistence type="predicted"/>
<protein>
    <recommendedName>
        <fullName evidence="1">DUF397 domain-containing protein</fullName>
    </recommendedName>
</protein>
<evidence type="ECO:0000259" key="1">
    <source>
        <dbReference type="Pfam" id="PF04149"/>
    </source>
</evidence>
<dbReference type="RefSeq" id="WP_184289484.1">
    <property type="nucleotide sequence ID" value="NZ_JACHJO010000004.1"/>
</dbReference>
<keyword evidence="3" id="KW-1185">Reference proteome</keyword>
<feature type="domain" description="DUF397" evidence="1">
    <location>
        <begin position="16"/>
        <end position="66"/>
    </location>
</feature>
<dbReference type="Pfam" id="PF04149">
    <property type="entry name" value="DUF397"/>
    <property type="match status" value="1"/>
</dbReference>
<evidence type="ECO:0000313" key="3">
    <source>
        <dbReference type="Proteomes" id="UP000536604"/>
    </source>
</evidence>
<organism evidence="2 3">
    <name type="scientific">Nocardiopsis algeriensis</name>
    <dbReference type="NCBI Taxonomy" id="1478215"/>
    <lineage>
        <taxon>Bacteria</taxon>
        <taxon>Bacillati</taxon>
        <taxon>Actinomycetota</taxon>
        <taxon>Actinomycetes</taxon>
        <taxon>Streptosporangiales</taxon>
        <taxon>Nocardiopsidaceae</taxon>
        <taxon>Nocardiopsis</taxon>
    </lineage>
</organism>
<accession>A0A841IN63</accession>
<dbReference type="Proteomes" id="UP000536604">
    <property type="component" value="Unassembled WGS sequence"/>
</dbReference>
<reference evidence="2 3" key="1">
    <citation type="submission" date="2020-08" db="EMBL/GenBank/DDBJ databases">
        <title>Genomic Encyclopedia of Type Strains, Phase III (KMG-III): the genomes of soil and plant-associated and newly described type strains.</title>
        <authorList>
            <person name="Whitman W."/>
        </authorList>
    </citation>
    <scope>NUCLEOTIDE SEQUENCE [LARGE SCALE GENOMIC DNA]</scope>
    <source>
        <strain evidence="2 3">CECT 8712</strain>
    </source>
</reference>
<gene>
    <name evidence="2" type="ORF">FHS13_001441</name>
</gene>
<dbReference type="AlphaFoldDB" id="A0A841IN63"/>
<sequence>MKEHQATEEALVSSFSWRTSSYSTEQGECVEVSEGFFTGVRDTKNRELGALFFSASEWQAFLGSARKD</sequence>
<evidence type="ECO:0000313" key="2">
    <source>
        <dbReference type="EMBL" id="MBB6119492.1"/>
    </source>
</evidence>
<dbReference type="EMBL" id="JACHJO010000004">
    <property type="protein sequence ID" value="MBB6119492.1"/>
    <property type="molecule type" value="Genomic_DNA"/>
</dbReference>
<comment type="caution">
    <text evidence="2">The sequence shown here is derived from an EMBL/GenBank/DDBJ whole genome shotgun (WGS) entry which is preliminary data.</text>
</comment>
<name>A0A841IN63_9ACTN</name>